<keyword evidence="1" id="KW-0175">Coiled coil</keyword>
<protein>
    <submittedName>
        <fullName evidence="3 5">Uncharacterized protein</fullName>
    </submittedName>
</protein>
<proteinExistence type="predicted"/>
<reference evidence="4" key="2">
    <citation type="submission" date="2014-09" db="EMBL/GenBank/DDBJ databases">
        <authorList>
            <person name="Martin A.A."/>
        </authorList>
    </citation>
    <scope>NUCLEOTIDE SEQUENCE</scope>
    <source>
        <strain evidence="4">ED321</strain>
    </source>
</reference>
<reference evidence="3" key="1">
    <citation type="submission" date="2014-09" db="EMBL/GenBank/DDBJ databases">
        <authorList>
            <person name="Aslett A.Martin."/>
        </authorList>
    </citation>
    <scope>NUCLEOTIDE SEQUENCE</scope>
    <source>
        <strain evidence="3">ED321 Heterogonic</strain>
    </source>
</reference>
<sequence length="196" mass="23284">MTLFNTYYFLLFIILGNAYEFSENKKSDENFSLVGKILNDGILAEKSQHNFETNNVPSIVVSHDIGVKRMVQRKPAPRVRRPQRQVRKATGTANSQQALIQQLRKRIADLEFQIQLEQIIAEQNLQQERRNRHLNEIERRRLREARLRQMQQNREKNRRLRRQQLDATVQEIVERAREDERLLLEQELASQTTAQP</sequence>
<evidence type="ECO:0000256" key="2">
    <source>
        <dbReference type="SAM" id="SignalP"/>
    </source>
</evidence>
<keyword evidence="2" id="KW-0732">Signal</keyword>
<evidence type="ECO:0000313" key="5">
    <source>
        <dbReference type="WBParaSite" id="SRAE_X000239600.1"/>
    </source>
</evidence>
<dbReference type="GeneID" id="36385476"/>
<feature type="chain" id="PRO_5015031256" evidence="2">
    <location>
        <begin position="19"/>
        <end position="196"/>
    </location>
</feature>
<organism evidence="3">
    <name type="scientific">Strongyloides ratti</name>
    <name type="common">Parasitic roundworm</name>
    <dbReference type="NCBI Taxonomy" id="34506"/>
    <lineage>
        <taxon>Eukaryota</taxon>
        <taxon>Metazoa</taxon>
        <taxon>Ecdysozoa</taxon>
        <taxon>Nematoda</taxon>
        <taxon>Chromadorea</taxon>
        <taxon>Rhabditida</taxon>
        <taxon>Tylenchina</taxon>
        <taxon>Panagrolaimomorpha</taxon>
        <taxon>Strongyloidoidea</taxon>
        <taxon>Strongyloididae</taxon>
        <taxon>Strongyloides</taxon>
    </lineage>
</organism>
<dbReference type="AlphaFoldDB" id="A0A090MR58"/>
<dbReference type="EMBL" id="LN609400">
    <property type="protein sequence ID" value="CEF60663.1"/>
    <property type="molecule type" value="Genomic_DNA"/>
</dbReference>
<accession>A0A090MR58</accession>
<evidence type="ECO:0000256" key="1">
    <source>
        <dbReference type="SAM" id="Coils"/>
    </source>
</evidence>
<dbReference type="Proteomes" id="UP000035682">
    <property type="component" value="Unplaced"/>
</dbReference>
<reference evidence="5" key="3">
    <citation type="submission" date="2020-12" db="UniProtKB">
        <authorList>
            <consortium name="WormBaseParasite"/>
        </authorList>
    </citation>
    <scope>IDENTIFICATION</scope>
</reference>
<feature type="coiled-coil region" evidence="1">
    <location>
        <begin position="93"/>
        <end position="120"/>
    </location>
</feature>
<evidence type="ECO:0000313" key="3">
    <source>
        <dbReference type="EMBL" id="CEF60663.1"/>
    </source>
</evidence>
<dbReference type="WBParaSite" id="SRAE_X000239600.1">
    <property type="protein sequence ID" value="SRAE_X000239600.1"/>
    <property type="gene ID" value="WBGene00267982"/>
</dbReference>
<evidence type="ECO:0000313" key="6">
    <source>
        <dbReference type="WormBase" id="SRAE_X000239600"/>
    </source>
</evidence>
<dbReference type="WormBase" id="SRAE_X000239600">
    <property type="protein sequence ID" value="SRP04361"/>
    <property type="gene ID" value="WBGene00267982"/>
</dbReference>
<keyword evidence="4" id="KW-1185">Reference proteome</keyword>
<gene>
    <name evidence="3 5 6" type="ORF">SRAE_X000239600</name>
</gene>
<evidence type="ECO:0000313" key="4">
    <source>
        <dbReference type="Proteomes" id="UP000035682"/>
    </source>
</evidence>
<name>A0A090MR58_STRRB</name>
<dbReference type="RefSeq" id="XP_024499872.1">
    <property type="nucleotide sequence ID" value="XM_024645606.1"/>
</dbReference>
<feature type="signal peptide" evidence="2">
    <location>
        <begin position="1"/>
        <end position="18"/>
    </location>
</feature>
<dbReference type="CTD" id="36385476"/>